<dbReference type="RefSeq" id="XP_009174550.1">
    <property type="nucleotide sequence ID" value="XM_009176286.1"/>
</dbReference>
<protein>
    <submittedName>
        <fullName evidence="1">Uncharacterized protein</fullName>
    </submittedName>
</protein>
<sequence length="89" mass="9875">MFESLIGVNFRPDADKWNIPRLLSTLDASRKEGTPECCGVRRRYRCVQKFGNRAPSSLEGWFEADPGGWPADKLSQVPARSEFGDTAGA</sequence>
<evidence type="ECO:0000313" key="2">
    <source>
        <dbReference type="Proteomes" id="UP000054324"/>
    </source>
</evidence>
<dbReference type="CTD" id="20324204"/>
<dbReference type="EMBL" id="KL596946">
    <property type="protein sequence ID" value="KER21710.1"/>
    <property type="molecule type" value="Genomic_DNA"/>
</dbReference>
<name>A0A074ZEQ8_OPIVI</name>
<gene>
    <name evidence="1" type="ORF">T265_10036</name>
</gene>
<accession>A0A074ZEQ8</accession>
<dbReference type="Proteomes" id="UP000054324">
    <property type="component" value="Unassembled WGS sequence"/>
</dbReference>
<reference evidence="1 2" key="1">
    <citation type="submission" date="2013-11" db="EMBL/GenBank/DDBJ databases">
        <title>Opisthorchis viverrini - life in the bile duct.</title>
        <authorList>
            <person name="Young N.D."/>
            <person name="Nagarajan N."/>
            <person name="Lin S.J."/>
            <person name="Korhonen P.K."/>
            <person name="Jex A.R."/>
            <person name="Hall R.S."/>
            <person name="Safavi-Hemami H."/>
            <person name="Kaewkong W."/>
            <person name="Bertrand D."/>
            <person name="Gao S."/>
            <person name="Seet Q."/>
            <person name="Wongkham S."/>
            <person name="Teh B.T."/>
            <person name="Wongkham C."/>
            <person name="Intapan P.M."/>
            <person name="Maleewong W."/>
            <person name="Yang X."/>
            <person name="Hu M."/>
            <person name="Wang Z."/>
            <person name="Hofmann A."/>
            <person name="Sternberg P.W."/>
            <person name="Tan P."/>
            <person name="Wang J."/>
            <person name="Gasser R.B."/>
        </authorList>
    </citation>
    <scope>NUCLEOTIDE SEQUENCE [LARGE SCALE GENOMIC DNA]</scope>
</reference>
<evidence type="ECO:0000313" key="1">
    <source>
        <dbReference type="EMBL" id="KER21710.1"/>
    </source>
</evidence>
<dbReference type="GeneID" id="20324204"/>
<dbReference type="KEGG" id="ovi:T265_10036"/>
<organism evidence="1 2">
    <name type="scientific">Opisthorchis viverrini</name>
    <name type="common">Southeast Asian liver fluke</name>
    <dbReference type="NCBI Taxonomy" id="6198"/>
    <lineage>
        <taxon>Eukaryota</taxon>
        <taxon>Metazoa</taxon>
        <taxon>Spiralia</taxon>
        <taxon>Lophotrochozoa</taxon>
        <taxon>Platyhelminthes</taxon>
        <taxon>Trematoda</taxon>
        <taxon>Digenea</taxon>
        <taxon>Opisthorchiida</taxon>
        <taxon>Opisthorchiata</taxon>
        <taxon>Opisthorchiidae</taxon>
        <taxon>Opisthorchis</taxon>
    </lineage>
</organism>
<dbReference type="AlphaFoldDB" id="A0A074ZEQ8"/>
<proteinExistence type="predicted"/>
<keyword evidence="2" id="KW-1185">Reference proteome</keyword>